<evidence type="ECO:0000313" key="2">
    <source>
        <dbReference type="Proteomes" id="UP000255024"/>
    </source>
</evidence>
<reference evidence="1 2" key="1">
    <citation type="submission" date="2018-06" db="EMBL/GenBank/DDBJ databases">
        <authorList>
            <consortium name="Pathogen Informatics"/>
            <person name="Doyle S."/>
        </authorList>
    </citation>
    <scope>NUCLEOTIDE SEQUENCE [LARGE SCALE GENOMIC DNA]</scope>
    <source>
        <strain evidence="1 2">NCTC11179</strain>
    </source>
</reference>
<organism evidence="1 2">
    <name type="scientific">Myroides odoratus</name>
    <name type="common">Flavobacterium odoratum</name>
    <dbReference type="NCBI Taxonomy" id="256"/>
    <lineage>
        <taxon>Bacteria</taxon>
        <taxon>Pseudomonadati</taxon>
        <taxon>Bacteroidota</taxon>
        <taxon>Flavobacteriia</taxon>
        <taxon>Flavobacteriales</taxon>
        <taxon>Flavobacteriaceae</taxon>
        <taxon>Myroides</taxon>
    </lineage>
</organism>
<accession>A0A378RJN6</accession>
<sequence length="62" mass="7209">MLFKDNFANVFIDSVKKINYNSYSSLNKGLNASCVIFNIKKNNIYFLLKICVLKTKIYNYSS</sequence>
<keyword evidence="2" id="KW-1185">Reference proteome</keyword>
<evidence type="ECO:0000313" key="1">
    <source>
        <dbReference type="EMBL" id="STZ27185.1"/>
    </source>
</evidence>
<gene>
    <name evidence="1" type="ORF">NCTC11179_00718</name>
</gene>
<dbReference type="EMBL" id="UGQL01000001">
    <property type="protein sequence ID" value="STZ27185.1"/>
    <property type="molecule type" value="Genomic_DNA"/>
</dbReference>
<protein>
    <submittedName>
        <fullName evidence="1">Uncharacterized protein</fullName>
    </submittedName>
</protein>
<dbReference type="Proteomes" id="UP000255024">
    <property type="component" value="Unassembled WGS sequence"/>
</dbReference>
<proteinExistence type="predicted"/>
<name>A0A378RJN6_MYROD</name>
<dbReference type="AlphaFoldDB" id="A0A378RJN6"/>